<reference evidence="1" key="1">
    <citation type="submission" date="2022-11" db="EMBL/GenBank/DDBJ databases">
        <title>Minimal conservation of predation-associated metabolite biosynthetic gene clusters underscores biosynthetic potential of Myxococcota including descriptions for ten novel species: Archangium lansinium sp. nov., Myxococcus landrumus sp. nov., Nannocystis bai.</title>
        <authorList>
            <person name="Ahearne A."/>
            <person name="Stevens C."/>
            <person name="Phillips K."/>
        </authorList>
    </citation>
    <scope>NUCLEOTIDE SEQUENCE</scope>
    <source>
        <strain evidence="1">Na p29</strain>
    </source>
</reference>
<evidence type="ECO:0000313" key="1">
    <source>
        <dbReference type="EMBL" id="MCY1005492.1"/>
    </source>
</evidence>
<comment type="caution">
    <text evidence="1">The sequence shown here is derived from an EMBL/GenBank/DDBJ whole genome shotgun (WGS) entry which is preliminary data.</text>
</comment>
<dbReference type="RefSeq" id="WP_267767172.1">
    <property type="nucleotide sequence ID" value="NZ_JAPNKE010000002.1"/>
</dbReference>
<name>A0A9X3EK50_9BACT</name>
<organism evidence="1 2">
    <name type="scientific">Nannocystis pusilla</name>
    <dbReference type="NCBI Taxonomy" id="889268"/>
    <lineage>
        <taxon>Bacteria</taxon>
        <taxon>Pseudomonadati</taxon>
        <taxon>Myxococcota</taxon>
        <taxon>Polyangia</taxon>
        <taxon>Nannocystales</taxon>
        <taxon>Nannocystaceae</taxon>
        <taxon>Nannocystis</taxon>
    </lineage>
</organism>
<protein>
    <submittedName>
        <fullName evidence="1">Uncharacterized protein</fullName>
    </submittedName>
</protein>
<evidence type="ECO:0000313" key="2">
    <source>
        <dbReference type="Proteomes" id="UP001150924"/>
    </source>
</evidence>
<proteinExistence type="predicted"/>
<keyword evidence="2" id="KW-1185">Reference proteome</keyword>
<dbReference type="AlphaFoldDB" id="A0A9X3EK50"/>
<gene>
    <name evidence="1" type="ORF">OV079_07880</name>
</gene>
<accession>A0A9X3EK50</accession>
<sequence length="43" mass="4657">MVPDPVVLASPALLPGSIGRTLQADAERRSRTDVRRTCLLEPV</sequence>
<dbReference type="Proteomes" id="UP001150924">
    <property type="component" value="Unassembled WGS sequence"/>
</dbReference>
<dbReference type="EMBL" id="JAPNKE010000002">
    <property type="protein sequence ID" value="MCY1005492.1"/>
    <property type="molecule type" value="Genomic_DNA"/>
</dbReference>